<dbReference type="Proteomes" id="UP000326582">
    <property type="component" value="Chromosome 1"/>
</dbReference>
<sequence length="577" mass="63805">MSDSISLGTYLFARLNQKPLGLNSIFGVPGDFNLTLLDKISEVKDLHWRGCTNELNAAYACDGYSRVKGNGSAEGLGFGALVTTFGVGELSALNGVAGSYAEHVGMLHIVGIPSVDAQKNQLLLHHTLGNGDFSVFHKMSSHISGTTGVINDPALAPDVIDRVIREAYINQRPSYLAFPANMVDVPVPKERLNKPLDLNIPKNDPELQEEVIEEVIDKIRKAKDPVIIVDACCARHNANKEASELIKISNFKYATTPMGKGTKDIDEQNPKFTGVYVGSLSYPHVKEAVEKSDLVLSVGALLSDFNTGSFSYSIQTKNVVEFHSDYTKVKGATYPEIRMKELLGKLIQSQALKQVFKEHPISQTVKEPYNTDARNPGTKITQQWLWSRLSKFLKPNDIVITETGTSSFGIVQTSFPNQVYGISQILWGSIGYSVGCTYGAVTAAEELDPSRRVLLFVGDGSLQLTFTEISSMVRNNRKPYLFVLNNNGYTIEKLIHGADAEYNAIQPWDLQLALPLFNAKNYENYKVSEAKELEELFTSKEFAKNDKIRFIEVMLEEMDAPENLVKQAELSSKANSE</sequence>
<name>A0ACD0WFB9_CLALS</name>
<proteinExistence type="predicted"/>
<gene>
    <name evidence="1" type="ORF">EJF14_11085</name>
</gene>
<protein>
    <submittedName>
        <fullName evidence="1">Pyruvate decarboxylase</fullName>
    </submittedName>
</protein>
<dbReference type="EMBL" id="CP038484">
    <property type="protein sequence ID" value="QFZ25963.1"/>
    <property type="molecule type" value="Genomic_DNA"/>
</dbReference>
<reference evidence="2" key="1">
    <citation type="journal article" date="2019" name="MBio">
        <title>Comparative genomics for the elucidation of multidrug resistance (MDR) in Candida lusitaniae.</title>
        <authorList>
            <person name="Kannan A."/>
            <person name="Asner S.A."/>
            <person name="Trachsel E."/>
            <person name="Kelly S."/>
            <person name="Parker J."/>
            <person name="Sanglard D."/>
        </authorList>
    </citation>
    <scope>NUCLEOTIDE SEQUENCE [LARGE SCALE GENOMIC DNA]</scope>
    <source>
        <strain evidence="2">P1</strain>
    </source>
</reference>
<keyword evidence="2" id="KW-1185">Reference proteome</keyword>
<evidence type="ECO:0000313" key="2">
    <source>
        <dbReference type="Proteomes" id="UP000326582"/>
    </source>
</evidence>
<evidence type="ECO:0000313" key="1">
    <source>
        <dbReference type="EMBL" id="QFZ25963.1"/>
    </source>
</evidence>
<accession>A0ACD0WFB9</accession>
<organism evidence="1 2">
    <name type="scientific">Clavispora lusitaniae</name>
    <name type="common">Candida lusitaniae</name>
    <dbReference type="NCBI Taxonomy" id="36911"/>
    <lineage>
        <taxon>Eukaryota</taxon>
        <taxon>Fungi</taxon>
        <taxon>Dikarya</taxon>
        <taxon>Ascomycota</taxon>
        <taxon>Saccharomycotina</taxon>
        <taxon>Pichiomycetes</taxon>
        <taxon>Metschnikowiaceae</taxon>
        <taxon>Clavispora</taxon>
    </lineage>
</organism>
<keyword evidence="1" id="KW-0670">Pyruvate</keyword>